<keyword evidence="1" id="KW-0808">Transferase</keyword>
<evidence type="ECO:0000313" key="9">
    <source>
        <dbReference type="Proteomes" id="UP000271889"/>
    </source>
</evidence>
<dbReference type="InterPro" id="IPR050951">
    <property type="entry name" value="Retrovirus_Pol_polyprotein"/>
</dbReference>
<dbReference type="SUPFAM" id="SSF50630">
    <property type="entry name" value="Acid proteases"/>
    <property type="match status" value="1"/>
</dbReference>
<keyword evidence="4" id="KW-0255">Endonuclease</keyword>
<feature type="compositionally biased region" description="Low complexity" evidence="6">
    <location>
        <begin position="692"/>
        <end position="718"/>
    </location>
</feature>
<proteinExistence type="predicted"/>
<dbReference type="CDD" id="cd00303">
    <property type="entry name" value="retropepsin_like"/>
    <property type="match status" value="1"/>
</dbReference>
<dbReference type="GO" id="GO:0004519">
    <property type="term" value="F:endonuclease activity"/>
    <property type="evidence" value="ECO:0007669"/>
    <property type="project" value="UniProtKB-KW"/>
</dbReference>
<feature type="coiled-coil region" evidence="5">
    <location>
        <begin position="49"/>
        <end position="98"/>
    </location>
</feature>
<organism evidence="8 9">
    <name type="scientific">Cylicostephanus goldi</name>
    <name type="common">Nematode worm</name>
    <dbReference type="NCBI Taxonomy" id="71465"/>
    <lineage>
        <taxon>Eukaryota</taxon>
        <taxon>Metazoa</taxon>
        <taxon>Ecdysozoa</taxon>
        <taxon>Nematoda</taxon>
        <taxon>Chromadorea</taxon>
        <taxon>Rhabditida</taxon>
        <taxon>Rhabditina</taxon>
        <taxon>Rhabditomorpha</taxon>
        <taxon>Strongyloidea</taxon>
        <taxon>Strongylidae</taxon>
        <taxon>Cylicostephanus</taxon>
    </lineage>
</organism>
<reference evidence="8 9" key="1">
    <citation type="submission" date="2018-11" db="EMBL/GenBank/DDBJ databases">
        <authorList>
            <consortium name="Pathogen Informatics"/>
        </authorList>
    </citation>
    <scope>NUCLEOTIDE SEQUENCE [LARGE SCALE GENOMIC DNA]</scope>
</reference>
<name>A0A3P6Q0R8_CYLGO</name>
<keyword evidence="9" id="KW-1185">Reference proteome</keyword>
<dbReference type="GO" id="GO:0006508">
    <property type="term" value="P:proteolysis"/>
    <property type="evidence" value="ECO:0007669"/>
    <property type="project" value="InterPro"/>
</dbReference>
<dbReference type="Gene3D" id="2.40.70.10">
    <property type="entry name" value="Acid Proteases"/>
    <property type="match status" value="1"/>
</dbReference>
<protein>
    <recommendedName>
        <fullName evidence="10">Reverse transcriptase domain-containing protein</fullName>
    </recommendedName>
</protein>
<evidence type="ECO:0000256" key="5">
    <source>
        <dbReference type="SAM" id="Coils"/>
    </source>
</evidence>
<evidence type="ECO:0000256" key="1">
    <source>
        <dbReference type="ARBA" id="ARBA00022679"/>
    </source>
</evidence>
<dbReference type="Proteomes" id="UP000271889">
    <property type="component" value="Unassembled WGS sequence"/>
</dbReference>
<keyword evidence="7" id="KW-1133">Transmembrane helix</keyword>
<dbReference type="PANTHER" id="PTHR37984:SF5">
    <property type="entry name" value="PROTEIN NYNRIN-LIKE"/>
    <property type="match status" value="1"/>
</dbReference>
<dbReference type="Gene3D" id="3.10.10.10">
    <property type="entry name" value="HIV Type 1 Reverse Transcriptase, subunit A, domain 1"/>
    <property type="match status" value="1"/>
</dbReference>
<feature type="region of interest" description="Disordered" evidence="6">
    <location>
        <begin position="672"/>
        <end position="718"/>
    </location>
</feature>
<evidence type="ECO:0000256" key="3">
    <source>
        <dbReference type="ARBA" id="ARBA00022722"/>
    </source>
</evidence>
<evidence type="ECO:0008006" key="10">
    <source>
        <dbReference type="Google" id="ProtNLM"/>
    </source>
</evidence>
<evidence type="ECO:0000256" key="4">
    <source>
        <dbReference type="ARBA" id="ARBA00022759"/>
    </source>
</evidence>
<evidence type="ECO:0000256" key="2">
    <source>
        <dbReference type="ARBA" id="ARBA00022695"/>
    </source>
</evidence>
<evidence type="ECO:0000313" key="8">
    <source>
        <dbReference type="EMBL" id="VDK41969.1"/>
    </source>
</evidence>
<feature type="non-terminal residue" evidence="8">
    <location>
        <position position="1"/>
    </location>
</feature>
<dbReference type="InterPro" id="IPR043128">
    <property type="entry name" value="Rev_trsase/Diguanyl_cyclase"/>
</dbReference>
<feature type="non-terminal residue" evidence="8">
    <location>
        <position position="1613"/>
    </location>
</feature>
<feature type="region of interest" description="Disordered" evidence="6">
    <location>
        <begin position="766"/>
        <end position="810"/>
    </location>
</feature>
<dbReference type="InterPro" id="IPR001969">
    <property type="entry name" value="Aspartic_peptidase_AS"/>
</dbReference>
<dbReference type="PROSITE" id="PS00141">
    <property type="entry name" value="ASP_PROTEASE"/>
    <property type="match status" value="1"/>
</dbReference>
<evidence type="ECO:0000256" key="7">
    <source>
        <dbReference type="SAM" id="Phobius"/>
    </source>
</evidence>
<keyword evidence="7" id="KW-0812">Transmembrane</keyword>
<dbReference type="GO" id="GO:0004190">
    <property type="term" value="F:aspartic-type endopeptidase activity"/>
    <property type="evidence" value="ECO:0007669"/>
    <property type="project" value="InterPro"/>
</dbReference>
<accession>A0A3P6Q0R8</accession>
<feature type="transmembrane region" description="Helical" evidence="7">
    <location>
        <begin position="217"/>
        <end position="239"/>
    </location>
</feature>
<keyword evidence="7" id="KW-0472">Membrane</keyword>
<feature type="transmembrane region" description="Helical" evidence="7">
    <location>
        <begin position="1097"/>
        <end position="1123"/>
    </location>
</feature>
<sequence>LAKTKVAYQGEDKKIPNKLAIDFFIKGLRPDIRRAVRRLPDPPDFETALANAEKEQRILEQEYREEKEILESINSLVLDQKVEELTEQVNSLQQVNRNRPKSPAQERPRAIVRFQSNARPNQNYRQRSATPFRPRTQINPPRQLRFVPRRIFPNPRFWSRRPRNVPFRFFNQPYVPYPPYAQPIPYVAPNQAAGPAIANAPQYYQTSSRFPSTAQNVNFLCILAIIAACLINPIVAFQICGSSSFPNVLSLPKQVQCTATTEEPMIETNIQLFGETSKPLQLTAHKCYRDVIKVSVHNFLYIRTRRTVIGRQRISISKEDCELAKTTNTIHGHPLVEVSPGLKITREIEDENSSLPLWGTNLYLRSLYSIEEGQIASFNGETMLSTLGNLNNCTISDGVCLTPNEVIIWEPIEVVPWCRYTSIGNFDALVSMKFILILEHELAFEFSNDHLLRTQLLRHCSITNSYLTTSNHLISFPNIPPNTMVQDFILETSYNFKRKREVKYLTDAENRQSRYELVPAQTLPIARRIFGSDIQSLPAFETQPITHILLLREIKLWNITNADFLRRSRMYLFEDIRTNVLRTIRYAEYRYRQISWLRSIETKRPLNYAETALLQDLEHGITDVFDEYLSKEFGTIGMDIDQDPARLKAKPAPFFQPEDLKKVNVTNQIEADPYAQAERERERLKSSTSTSTALPPKVTTTAPTTTSTTASTTLKATQPTAKYTTTTSSAITMPFVTRPPVVIPPYVHIIPESKSLNPISPFTTSQRTTIASTPTTTTTSTTKMSTTQSRPTTTTKATTTTATSTRPPVKRTTTSIIQTITPRIPTTTSPSSTTPIKAVLTFEKLIPLPPSEYHNPPLHRQFKRTNSASSNSADYQLSSVNIRREFNNICVRQFLNNQRLHELSRADPTWAARILLGTSDVVATLTDDELLVSRCRKVEPTEVYSNHQVNQTCYDLLPVLVEDQLWFAVPGTGDLVQSSTEIPCPYITNVNGQVQPMLPPNVLLSDNVQPFLFKSPPIYHHIMQNYAPTIRHQIDALQHEYAAMQNRLQRRGILDDTLLKIKDVKNSIGESLSSIYDKTTTKLTDGIENIRWSLISLLLWITIPALAGIILVAICICCVKLYFIRTASNTAASAMFEMASNLSKRRRVRTQPAVNSLLIELPPQEPLFVPRIYAIPFATNHVQNPLPYVRIALNQFSTPALVDSGATISYMRQSTLYALGPHLKIDEHHVKAQAANGSHIALSASVTVNVNIGTHTIPHRFLVSQDNQCPAPVLLGTDFIKKLNQLGLKVTIDLHNNLLTIGSDAHNMIQINAINFLEVKPYDVRLLHTTILPKRSSSIVPALIDNHSADNPFDFLIEDNQRDIDLLYVVGRSLVHPSNDGICLINILNPSCTDIRLYERMRVAFATPVSSPMEQILAVQSEYIPPEANWEERIPHFPIQPAIGYDIAKEIDLTKSALTTNQKEQLITIIRHHAQAFVGPDGHLGHYNGPIRHRIDLVDNAPIPTRKIYRVPLEKRTEIEQQITQMLKDGIIRESASPFCAPIVLVRKRDANSWRFTIDFRGLNAITKPQQSILPNIQDIIDLCANNCLYSSLDFQQGFHQIPLEESHCERTA</sequence>
<keyword evidence="3" id="KW-0540">Nuclease</keyword>
<dbReference type="PANTHER" id="PTHR37984">
    <property type="entry name" value="PROTEIN CBG26694"/>
    <property type="match status" value="1"/>
</dbReference>
<gene>
    <name evidence="8" type="ORF">CGOC_LOCUS100</name>
</gene>
<keyword evidence="2" id="KW-0548">Nucleotidyltransferase</keyword>
<dbReference type="Gene3D" id="3.30.70.270">
    <property type="match status" value="1"/>
</dbReference>
<keyword evidence="5" id="KW-0175">Coiled coil</keyword>
<dbReference type="InterPro" id="IPR021109">
    <property type="entry name" value="Peptidase_aspartic_dom_sf"/>
</dbReference>
<dbReference type="InterPro" id="IPR043502">
    <property type="entry name" value="DNA/RNA_pol_sf"/>
</dbReference>
<dbReference type="Pfam" id="PF13975">
    <property type="entry name" value="gag-asp_proteas"/>
    <property type="match status" value="1"/>
</dbReference>
<dbReference type="EMBL" id="UYRV01000095">
    <property type="protein sequence ID" value="VDK41969.1"/>
    <property type="molecule type" value="Genomic_DNA"/>
</dbReference>
<evidence type="ECO:0000256" key="6">
    <source>
        <dbReference type="SAM" id="MobiDB-lite"/>
    </source>
</evidence>
<dbReference type="OrthoDB" id="5861180at2759"/>
<dbReference type="GO" id="GO:0016779">
    <property type="term" value="F:nucleotidyltransferase activity"/>
    <property type="evidence" value="ECO:0007669"/>
    <property type="project" value="UniProtKB-KW"/>
</dbReference>
<keyword evidence="4" id="KW-0378">Hydrolase</keyword>
<dbReference type="SUPFAM" id="SSF56672">
    <property type="entry name" value="DNA/RNA polymerases"/>
    <property type="match status" value="1"/>
</dbReference>